<dbReference type="Pfam" id="PF13407">
    <property type="entry name" value="Peripla_BP_4"/>
    <property type="match status" value="1"/>
</dbReference>
<protein>
    <submittedName>
        <fullName evidence="6">LacI family transcriptional regulator</fullName>
    </submittedName>
</protein>
<dbReference type="STRING" id="1796616.A4V09_01370"/>
<feature type="domain" description="Periplasmic binding protein" evidence="5">
    <location>
        <begin position="39"/>
        <end position="286"/>
    </location>
</feature>
<keyword evidence="7" id="KW-1185">Reference proteome</keyword>
<dbReference type="InterPro" id="IPR025997">
    <property type="entry name" value="SBP_2_dom"/>
</dbReference>
<dbReference type="Proteomes" id="UP000092574">
    <property type="component" value="Chromosome"/>
</dbReference>
<dbReference type="KEGG" id="byl:A4V09_01370"/>
<gene>
    <name evidence="6" type="ORF">A4V09_01370</name>
</gene>
<sequence>MKNSKRLFILIEAVLAVMVMVLAFVMFRERNGKDLDKVSVIIQNSDDGQWSAFKYGLRMAAEDLKLEMFVVSTGGPLTVEEERNLIEREIENGADAVIVQPALGDDAEKMLLKMEKNVPVMLVEHTASREKEASVIPTTEPDNYAMGTALAEELLKDYNGNLDGKTLGILQETDNTEAARNRQRGFTDVLKETGAEICWSVSGPLMEKEENILGIQPGVDFVIALDNNSLITAGEYSAAKNLHGALVYGIGNSTEAVYYLDTGIAECLVVPDAFNVGYQSLTEAAERLGKYFYKMQDRTVSYTVIRRDTLFSKENQEVLFTMSQ</sequence>
<dbReference type="GO" id="GO:0030313">
    <property type="term" value="C:cell envelope"/>
    <property type="evidence" value="ECO:0007669"/>
    <property type="project" value="UniProtKB-SubCell"/>
</dbReference>
<proteinExistence type="inferred from homology"/>
<comment type="subcellular location">
    <subcellularLocation>
        <location evidence="1">Cell envelope</location>
    </subcellularLocation>
</comment>
<feature type="transmembrane region" description="Helical" evidence="4">
    <location>
        <begin position="7"/>
        <end position="27"/>
    </location>
</feature>
<dbReference type="PANTHER" id="PTHR46847">
    <property type="entry name" value="D-ALLOSE-BINDING PERIPLASMIC PROTEIN-RELATED"/>
    <property type="match status" value="1"/>
</dbReference>
<evidence type="ECO:0000259" key="5">
    <source>
        <dbReference type="Pfam" id="PF13407"/>
    </source>
</evidence>
<dbReference type="AlphaFoldDB" id="A0A1C7I4J1"/>
<comment type="similarity">
    <text evidence="2">Belongs to the bacterial solute-binding protein 2 family.</text>
</comment>
<keyword evidence="4" id="KW-0812">Transmembrane</keyword>
<dbReference type="SUPFAM" id="SSF53822">
    <property type="entry name" value="Periplasmic binding protein-like I"/>
    <property type="match status" value="1"/>
</dbReference>
<evidence type="ECO:0000313" key="6">
    <source>
        <dbReference type="EMBL" id="ANU74526.1"/>
    </source>
</evidence>
<evidence type="ECO:0000313" key="7">
    <source>
        <dbReference type="Proteomes" id="UP000092574"/>
    </source>
</evidence>
<accession>A0A1C7I4J1</accession>
<dbReference type="InterPro" id="IPR028082">
    <property type="entry name" value="Peripla_BP_I"/>
</dbReference>
<name>A0A1C7I4J1_9FIRM</name>
<dbReference type="GO" id="GO:0030246">
    <property type="term" value="F:carbohydrate binding"/>
    <property type="evidence" value="ECO:0007669"/>
    <property type="project" value="UniProtKB-ARBA"/>
</dbReference>
<dbReference type="OrthoDB" id="1771098at2"/>
<dbReference type="RefSeq" id="WP_065540757.1">
    <property type="nucleotide sequence ID" value="NZ_CP015405.2"/>
</dbReference>
<keyword evidence="3" id="KW-0732">Signal</keyword>
<evidence type="ECO:0000256" key="4">
    <source>
        <dbReference type="SAM" id="Phobius"/>
    </source>
</evidence>
<keyword evidence="4" id="KW-1133">Transmembrane helix</keyword>
<dbReference type="Gene3D" id="3.40.50.2300">
    <property type="match status" value="2"/>
</dbReference>
<keyword evidence="4" id="KW-0472">Membrane</keyword>
<evidence type="ECO:0000256" key="3">
    <source>
        <dbReference type="ARBA" id="ARBA00022729"/>
    </source>
</evidence>
<reference evidence="6" key="1">
    <citation type="submission" date="2017-04" db="EMBL/GenBank/DDBJ databases">
        <title>Complete Genome Sequences of Twelve Strains of a Stable Defined Moderately Diverse Mouse Microbiota 2 (sDMDMm2).</title>
        <authorList>
            <person name="Uchimura Y."/>
            <person name="Wyss M."/>
            <person name="Brugiroux S."/>
            <person name="Limenitakis J.P."/>
            <person name="Stecher B."/>
            <person name="McCoy K.D."/>
            <person name="Macpherson A.J."/>
        </authorList>
    </citation>
    <scope>NUCLEOTIDE SEQUENCE</scope>
    <source>
        <strain evidence="6">YL58</strain>
    </source>
</reference>
<evidence type="ECO:0000256" key="1">
    <source>
        <dbReference type="ARBA" id="ARBA00004196"/>
    </source>
</evidence>
<dbReference type="EMBL" id="CP015405">
    <property type="protein sequence ID" value="ANU74526.1"/>
    <property type="molecule type" value="Genomic_DNA"/>
</dbReference>
<dbReference type="PANTHER" id="PTHR46847:SF1">
    <property type="entry name" value="D-ALLOSE-BINDING PERIPLASMIC PROTEIN-RELATED"/>
    <property type="match status" value="1"/>
</dbReference>
<organism evidence="6 7">
    <name type="scientific">Blautia pseudococcoides</name>
    <dbReference type="NCBI Taxonomy" id="1796616"/>
    <lineage>
        <taxon>Bacteria</taxon>
        <taxon>Bacillati</taxon>
        <taxon>Bacillota</taxon>
        <taxon>Clostridia</taxon>
        <taxon>Lachnospirales</taxon>
        <taxon>Lachnospiraceae</taxon>
        <taxon>Blautia</taxon>
    </lineage>
</organism>
<evidence type="ECO:0000256" key="2">
    <source>
        <dbReference type="ARBA" id="ARBA00007639"/>
    </source>
</evidence>